<dbReference type="EMBL" id="CP060811">
    <property type="protein sequence ID" value="QQN88912.1"/>
    <property type="molecule type" value="Genomic_DNA"/>
</dbReference>
<accession>A0A7T7WL11</accession>
<dbReference type="GeneID" id="89666642"/>
<protein>
    <submittedName>
        <fullName evidence="1">Uncharacterized protein</fullName>
    </submittedName>
</protein>
<proteinExistence type="predicted"/>
<dbReference type="RefSeq" id="WP_200230082.1">
    <property type="nucleotide sequence ID" value="NZ_CP060811.1"/>
</dbReference>
<dbReference type="AlphaFoldDB" id="A0A7T7WL11"/>
<sequence>MANKINDNQHSLESNNVRLKKENPLGKVIIWIARIESCIRFFERCKLWLIEKFPNLFDV</sequence>
<evidence type="ECO:0000313" key="1">
    <source>
        <dbReference type="EMBL" id="QQN88912.1"/>
    </source>
</evidence>
<gene>
    <name evidence="1" type="ORF">IAQ69_04335</name>
</gene>
<name>A0A7T7WL11_9GAMM</name>
<organism evidence="1 2">
    <name type="scientific">Acinetobacter variabilis</name>
    <dbReference type="NCBI Taxonomy" id="70346"/>
    <lineage>
        <taxon>Bacteria</taxon>
        <taxon>Pseudomonadati</taxon>
        <taxon>Pseudomonadota</taxon>
        <taxon>Gammaproteobacteria</taxon>
        <taxon>Moraxellales</taxon>
        <taxon>Moraxellaceae</taxon>
        <taxon>Acinetobacter</taxon>
    </lineage>
</organism>
<evidence type="ECO:0000313" key="2">
    <source>
        <dbReference type="Proteomes" id="UP000596079"/>
    </source>
</evidence>
<dbReference type="Proteomes" id="UP000596079">
    <property type="component" value="Chromosome"/>
</dbReference>
<reference evidence="1 2" key="1">
    <citation type="submission" date="2020-08" db="EMBL/GenBank/DDBJ databases">
        <title>Emergence of ISAba1-mediated novel tet(X) in Acinetobacter variabilis from a chicken farm.</title>
        <authorList>
            <person name="Peng K."/>
            <person name="Li R."/>
        </authorList>
    </citation>
    <scope>NUCLEOTIDE SEQUENCE [LARGE SCALE GENOMIC DNA]</scope>
    <source>
        <strain evidence="1 2">XM9F202-2</strain>
    </source>
</reference>